<keyword evidence="2" id="KW-0732">Signal</keyword>
<keyword evidence="1" id="KW-0812">Transmembrane</keyword>
<evidence type="ECO:0000313" key="4">
    <source>
        <dbReference type="Proteomes" id="UP000502657"/>
    </source>
</evidence>
<keyword evidence="1" id="KW-1133">Transmembrane helix</keyword>
<evidence type="ECO:0000256" key="2">
    <source>
        <dbReference type="SAM" id="SignalP"/>
    </source>
</evidence>
<protein>
    <submittedName>
        <fullName evidence="3">Uncharacterized protein</fullName>
    </submittedName>
</protein>
<organism evidence="3 4">
    <name type="scientific">Aeromonas media</name>
    <dbReference type="NCBI Taxonomy" id="651"/>
    <lineage>
        <taxon>Bacteria</taxon>
        <taxon>Pseudomonadati</taxon>
        <taxon>Pseudomonadota</taxon>
        <taxon>Gammaproteobacteria</taxon>
        <taxon>Aeromonadales</taxon>
        <taxon>Aeromonadaceae</taxon>
        <taxon>Aeromonas</taxon>
    </lineage>
</organism>
<feature type="transmembrane region" description="Helical" evidence="1">
    <location>
        <begin position="444"/>
        <end position="462"/>
    </location>
</feature>
<dbReference type="EMBL" id="CP038448">
    <property type="protein sequence ID" value="QJT40349.1"/>
    <property type="molecule type" value="Genomic_DNA"/>
</dbReference>
<gene>
    <name evidence="3" type="ORF">E4188_18845</name>
</gene>
<feature type="signal peptide" evidence="2">
    <location>
        <begin position="1"/>
        <end position="24"/>
    </location>
</feature>
<reference evidence="3 4" key="1">
    <citation type="submission" date="2019-03" db="EMBL/GenBank/DDBJ databases">
        <title>Novel transposon Tn6433 accelerates the dissemination of tet(E) in Aeromonas from aerobic biofilm under oxytetracycline stress.</title>
        <authorList>
            <person name="Shi Y."/>
            <person name="Tian Z."/>
            <person name="Zhang Y."/>
            <person name="Zhang H."/>
            <person name="Yang M."/>
        </authorList>
    </citation>
    <scope>NUCLEOTIDE SEQUENCE [LARGE SCALE GENOMIC DNA]</scope>
    <source>
        <strain evidence="3 4">R50-22</strain>
    </source>
</reference>
<name>A0ABX6NVF0_AERME</name>
<sequence>MRPFIILFSALLTFSAGVSAFSMAGIIKQAEVIKVNAVTAATSTAITVSTTIRGFAANDPYQIKSLDVPKATYMTRFKAGMGETGGFKGLMKRNAWYAAWAASIAAAGWAIDELQDQVTKSTPDAFQSYVWYFSASAYFSTPIEATAWACQVAYARSNCRSYSVSVYSTSGGKPTSYRGTFIHGTDLNPQTSTVTIQRANCTAVTNPSQYASCDANYNPKEVITDDALWDSLITKMLSDPLAAAQAFMVPDAWPYPYPEVFPDTVPYIPGVTQSDQELLDLYAQGLLQSTNPNAAHYVSPEKLAEIAALAGQLQQGLSPEAVVDAANQAAQAPVTQAQLEELMKKQEAAEAKADAAAVTQAAAALAPATTALDDLQDEKTELEGMITDAPTAQPPSSIPDIFDWTLPTGNCQPYPFTFTIQAGSAQADDDGAFCRTYNEVAHPLIFWFLNMLTAVYIFGIWSRTMTSVVGGR</sequence>
<dbReference type="Proteomes" id="UP000502657">
    <property type="component" value="Chromosome"/>
</dbReference>
<proteinExistence type="predicted"/>
<accession>A0ABX6NVF0</accession>
<evidence type="ECO:0000256" key="1">
    <source>
        <dbReference type="SAM" id="Phobius"/>
    </source>
</evidence>
<keyword evidence="1" id="KW-0472">Membrane</keyword>
<keyword evidence="4" id="KW-1185">Reference proteome</keyword>
<evidence type="ECO:0000313" key="3">
    <source>
        <dbReference type="EMBL" id="QJT40349.1"/>
    </source>
</evidence>
<feature type="chain" id="PRO_5046404997" evidence="2">
    <location>
        <begin position="25"/>
        <end position="472"/>
    </location>
</feature>
<dbReference type="RefSeq" id="WP_171269832.1">
    <property type="nucleotide sequence ID" value="NZ_CP038445.1"/>
</dbReference>